<keyword evidence="2" id="KW-1185">Reference proteome</keyword>
<dbReference type="EMBL" id="JBHUFP010000005">
    <property type="protein sequence ID" value="MFD1805744.1"/>
    <property type="molecule type" value="Genomic_DNA"/>
</dbReference>
<dbReference type="SUPFAM" id="SSF47240">
    <property type="entry name" value="Ferritin-like"/>
    <property type="match status" value="1"/>
</dbReference>
<organism evidence="1 2">
    <name type="scientific">Pasteurella oralis</name>
    <dbReference type="NCBI Taxonomy" id="1071947"/>
    <lineage>
        <taxon>Bacteria</taxon>
        <taxon>Pseudomonadati</taxon>
        <taxon>Pseudomonadota</taxon>
        <taxon>Gammaproteobacteria</taxon>
        <taxon>Pasteurellales</taxon>
        <taxon>Pasteurellaceae</taxon>
        <taxon>Pasteurella</taxon>
    </lineage>
</organism>
<dbReference type="InterPro" id="IPR011197">
    <property type="entry name" value="UCP012318"/>
</dbReference>
<sequence>MTALWQAITTALIETVPEKKCELVNQLYDDLLPTVNLTELDDFPIVTPTQDIAGFPHKPALVAPKDVPKRSFATKEGYAATLHAIAHIEFNAINLGLDAAWRFGRCAQQELGAGMTFVKDWLRVAREESTHFTLLNQHLKSLGYQYGDFEAHAGLWEMSQATAHDIWERMALVPRVLEARGLDATPVLQDKIRQRKDFDAVAILDVILHDEIGHVSIGNHWYHTLSTKRGLDAMQCFGELLRKYRIVIFKGVINTDARLQAGFTQYELDWIYEIEQTLKSYIKAEK</sequence>
<dbReference type="PANTHER" id="PTHR42782:SF4">
    <property type="entry name" value="DUF455 DOMAIN-CONTAINING PROTEIN"/>
    <property type="match status" value="1"/>
</dbReference>
<name>A0ABW4NSY7_9PAST</name>
<protein>
    <submittedName>
        <fullName evidence="1">Ferritin-like domain-containing protein</fullName>
    </submittedName>
</protein>
<dbReference type="RefSeq" id="WP_379096951.1">
    <property type="nucleotide sequence ID" value="NZ_JBHUFP010000005.1"/>
</dbReference>
<dbReference type="PANTHER" id="PTHR42782">
    <property type="entry name" value="SI:CH73-314G15.3"/>
    <property type="match status" value="1"/>
</dbReference>
<gene>
    <name evidence="1" type="ORF">ACFSAV_05030</name>
</gene>
<reference evidence="2" key="1">
    <citation type="journal article" date="2019" name="Int. J. Syst. Evol. Microbiol.">
        <title>The Global Catalogue of Microorganisms (GCM) 10K type strain sequencing project: providing services to taxonomists for standard genome sequencing and annotation.</title>
        <authorList>
            <consortium name="The Broad Institute Genomics Platform"/>
            <consortium name="The Broad Institute Genome Sequencing Center for Infectious Disease"/>
            <person name="Wu L."/>
            <person name="Ma J."/>
        </authorList>
    </citation>
    <scope>NUCLEOTIDE SEQUENCE [LARGE SCALE GENOMIC DNA]</scope>
    <source>
        <strain evidence="2">CCM 7950</strain>
    </source>
</reference>
<dbReference type="PIRSF" id="PIRSF012318">
    <property type="entry name" value="UCP012318"/>
    <property type="match status" value="1"/>
</dbReference>
<dbReference type="CDD" id="cd00657">
    <property type="entry name" value="Ferritin_like"/>
    <property type="match status" value="1"/>
</dbReference>
<accession>A0ABW4NSY7</accession>
<comment type="caution">
    <text evidence="1">The sequence shown here is derived from an EMBL/GenBank/DDBJ whole genome shotgun (WGS) entry which is preliminary data.</text>
</comment>
<evidence type="ECO:0000313" key="1">
    <source>
        <dbReference type="EMBL" id="MFD1805744.1"/>
    </source>
</evidence>
<dbReference type="Proteomes" id="UP001597420">
    <property type="component" value="Unassembled WGS sequence"/>
</dbReference>
<dbReference type="InterPro" id="IPR009078">
    <property type="entry name" value="Ferritin-like_SF"/>
</dbReference>
<proteinExistence type="predicted"/>
<dbReference type="InterPro" id="IPR007402">
    <property type="entry name" value="DUF455"/>
</dbReference>
<evidence type="ECO:0000313" key="2">
    <source>
        <dbReference type="Proteomes" id="UP001597420"/>
    </source>
</evidence>
<dbReference type="Pfam" id="PF04305">
    <property type="entry name" value="DUF455"/>
    <property type="match status" value="1"/>
</dbReference>